<gene>
    <name evidence="5" type="ORF">ACFPJ6_15745</name>
</gene>
<evidence type="ECO:0000313" key="5">
    <source>
        <dbReference type="EMBL" id="MFC5382222.1"/>
    </source>
</evidence>
<comment type="function">
    <text evidence="2">Pyridoxal 5'-phosphate (PLP)-binding protein, which is involved in PLP homeostasis.</text>
</comment>
<dbReference type="RefSeq" id="WP_340271295.1">
    <property type="nucleotide sequence ID" value="NZ_JBBEOG010000010.1"/>
</dbReference>
<dbReference type="Proteomes" id="UP001596122">
    <property type="component" value="Unassembled WGS sequence"/>
</dbReference>
<dbReference type="InterPro" id="IPR029066">
    <property type="entry name" value="PLP-binding_barrel"/>
</dbReference>
<dbReference type="InterPro" id="IPR011078">
    <property type="entry name" value="PyrdxlP_homeostasis"/>
</dbReference>
<evidence type="ECO:0000256" key="1">
    <source>
        <dbReference type="ARBA" id="ARBA00022898"/>
    </source>
</evidence>
<evidence type="ECO:0000256" key="2">
    <source>
        <dbReference type="HAMAP-Rule" id="MF_02087"/>
    </source>
</evidence>
<dbReference type="EMBL" id="JBHSLD010000015">
    <property type="protein sequence ID" value="MFC5382222.1"/>
    <property type="molecule type" value="Genomic_DNA"/>
</dbReference>
<dbReference type="HAMAP" id="MF_02087">
    <property type="entry name" value="PLP_homeostasis"/>
    <property type="match status" value="1"/>
</dbReference>
<dbReference type="PIRSF" id="PIRSF004848">
    <property type="entry name" value="YBL036c_PLPDEIII"/>
    <property type="match status" value="1"/>
</dbReference>
<dbReference type="NCBIfam" id="TIGR00044">
    <property type="entry name" value="YggS family pyridoxal phosphate-dependent enzyme"/>
    <property type="match status" value="1"/>
</dbReference>
<dbReference type="SUPFAM" id="SSF51419">
    <property type="entry name" value="PLP-binding barrel"/>
    <property type="match status" value="1"/>
</dbReference>
<dbReference type="InterPro" id="IPR001608">
    <property type="entry name" value="Ala_racemase_N"/>
</dbReference>
<keyword evidence="1 2" id="KW-0663">Pyridoxal phosphate</keyword>
<name>A0ABW0GRP5_9MICO</name>
<reference evidence="6" key="1">
    <citation type="journal article" date="2019" name="Int. J. Syst. Evol. Microbiol.">
        <title>The Global Catalogue of Microorganisms (GCM) 10K type strain sequencing project: providing services to taxonomists for standard genome sequencing and annotation.</title>
        <authorList>
            <consortium name="The Broad Institute Genomics Platform"/>
            <consortium name="The Broad Institute Genome Sequencing Center for Infectious Disease"/>
            <person name="Wu L."/>
            <person name="Ma J."/>
        </authorList>
    </citation>
    <scope>NUCLEOTIDE SEQUENCE [LARGE SCALE GENOMIC DNA]</scope>
    <source>
        <strain evidence="6">CCUG 43114</strain>
    </source>
</reference>
<dbReference type="PANTHER" id="PTHR10146:SF14">
    <property type="entry name" value="PYRIDOXAL PHOSPHATE HOMEOSTASIS PROTEIN"/>
    <property type="match status" value="1"/>
</dbReference>
<sequence>MSEDARRAELVSALGRVRARIADACAAAGRRTTDVTLVVVTKTYPADDVRRLAGIGVRDVGEARLPELRDKRAALAGDEAVTRLRWHAIGRLQRNKARATARLADTVHSVDDPRLVPVLARGAADAAEDGAAGPLGCFVQVSLDGDPERGGVRADALLPLCEAVATAEGLALLGLMAVAPLGADPDRAFARLRELSDEVVAAHPSATAVSAGMSGDLEQAVRHGATHLRVGAAVLGPRPPLG</sequence>
<evidence type="ECO:0000259" key="4">
    <source>
        <dbReference type="Pfam" id="PF01168"/>
    </source>
</evidence>
<dbReference type="Pfam" id="PF01168">
    <property type="entry name" value="Ala_racemase_N"/>
    <property type="match status" value="1"/>
</dbReference>
<evidence type="ECO:0000256" key="3">
    <source>
        <dbReference type="RuleBase" id="RU004514"/>
    </source>
</evidence>
<organism evidence="5 6">
    <name type="scientific">Aquipuribacter nitratireducens</name>
    <dbReference type="NCBI Taxonomy" id="650104"/>
    <lineage>
        <taxon>Bacteria</taxon>
        <taxon>Bacillati</taxon>
        <taxon>Actinomycetota</taxon>
        <taxon>Actinomycetes</taxon>
        <taxon>Micrococcales</taxon>
        <taxon>Intrasporangiaceae</taxon>
        <taxon>Aquipuribacter</taxon>
    </lineage>
</organism>
<dbReference type="Gene3D" id="3.20.20.10">
    <property type="entry name" value="Alanine racemase"/>
    <property type="match status" value="1"/>
</dbReference>
<accession>A0ABW0GRP5</accession>
<comment type="similarity">
    <text evidence="2 3">Belongs to the pyridoxal phosphate-binding protein YggS/PROSC family.</text>
</comment>
<feature type="domain" description="Alanine racemase N-terminal" evidence="4">
    <location>
        <begin position="26"/>
        <end position="239"/>
    </location>
</feature>
<feature type="modified residue" description="N6-(pyridoxal phosphate)lysine" evidence="2">
    <location>
        <position position="42"/>
    </location>
</feature>
<dbReference type="PANTHER" id="PTHR10146">
    <property type="entry name" value="PROLINE SYNTHETASE CO-TRANSCRIBED BACTERIAL HOMOLOG PROTEIN"/>
    <property type="match status" value="1"/>
</dbReference>
<proteinExistence type="inferred from homology"/>
<keyword evidence="6" id="KW-1185">Reference proteome</keyword>
<evidence type="ECO:0000313" key="6">
    <source>
        <dbReference type="Proteomes" id="UP001596122"/>
    </source>
</evidence>
<protein>
    <recommendedName>
        <fullName evidence="2">Pyridoxal phosphate homeostasis protein</fullName>
        <shortName evidence="2">PLP homeostasis protein</shortName>
    </recommendedName>
</protein>
<comment type="caution">
    <text evidence="5">The sequence shown here is derived from an EMBL/GenBank/DDBJ whole genome shotgun (WGS) entry which is preliminary data.</text>
</comment>